<sequence>MGCEVPGGSWPERGVRVGGQIGRRWREPRARLAHLMDKHTQKPESKTQGRGGGTRLRLTSDTTWKKRNRFQEENKQSEVGLPWDKAHRTGQKETPVPGMRCAALASRAGPACSDQGHVWSLTRRRYIKRCKEANSAGTRPHFPGTRVPGGPGRRCSAEKRRFLSGERSGGVRTSAPCAPNLMISQGGNAQRGPGVGCPQR</sequence>
<comment type="caution">
    <text evidence="2">The sequence shown here is derived from an EMBL/GenBank/DDBJ whole genome shotgun (WGS) entry which is preliminary data.</text>
</comment>
<name>A0A7J7R0D4_MYOMY</name>
<organism evidence="2 3">
    <name type="scientific">Myotis myotis</name>
    <name type="common">Greater mouse-eared bat</name>
    <name type="synonym">Vespertilio myotis</name>
    <dbReference type="NCBI Taxonomy" id="51298"/>
    <lineage>
        <taxon>Eukaryota</taxon>
        <taxon>Metazoa</taxon>
        <taxon>Chordata</taxon>
        <taxon>Craniata</taxon>
        <taxon>Vertebrata</taxon>
        <taxon>Euteleostomi</taxon>
        <taxon>Mammalia</taxon>
        <taxon>Eutheria</taxon>
        <taxon>Laurasiatheria</taxon>
        <taxon>Chiroptera</taxon>
        <taxon>Yangochiroptera</taxon>
        <taxon>Vespertilionidae</taxon>
        <taxon>Myotis</taxon>
    </lineage>
</organism>
<accession>A0A7J7R0D4</accession>
<proteinExistence type="predicted"/>
<feature type="region of interest" description="Disordered" evidence="1">
    <location>
        <begin position="1"/>
        <end position="78"/>
    </location>
</feature>
<dbReference type="AlphaFoldDB" id="A0A7J7R0D4"/>
<feature type="compositionally biased region" description="Basic and acidic residues" evidence="1">
    <location>
        <begin position="24"/>
        <end position="47"/>
    </location>
</feature>
<evidence type="ECO:0000313" key="2">
    <source>
        <dbReference type="EMBL" id="KAF6269425.1"/>
    </source>
</evidence>
<evidence type="ECO:0000256" key="1">
    <source>
        <dbReference type="SAM" id="MobiDB-lite"/>
    </source>
</evidence>
<feature type="region of interest" description="Disordered" evidence="1">
    <location>
        <begin position="135"/>
        <end position="154"/>
    </location>
</feature>
<dbReference type="EMBL" id="JABWUV010000043">
    <property type="protein sequence ID" value="KAF6269425.1"/>
    <property type="molecule type" value="Genomic_DNA"/>
</dbReference>
<keyword evidence="3" id="KW-1185">Reference proteome</keyword>
<evidence type="ECO:0000313" key="3">
    <source>
        <dbReference type="Proteomes" id="UP000527355"/>
    </source>
</evidence>
<protein>
    <submittedName>
        <fullName evidence="2">Uncharacterized protein</fullName>
    </submittedName>
</protein>
<gene>
    <name evidence="2" type="ORF">mMyoMyo1_011250</name>
</gene>
<reference evidence="2 3" key="1">
    <citation type="journal article" date="2020" name="Nature">
        <title>Six reference-quality genomes reveal evolution of bat adaptations.</title>
        <authorList>
            <person name="Jebb D."/>
            <person name="Huang Z."/>
            <person name="Pippel M."/>
            <person name="Hughes G.M."/>
            <person name="Lavrichenko K."/>
            <person name="Devanna P."/>
            <person name="Winkler S."/>
            <person name="Jermiin L.S."/>
            <person name="Skirmuntt E.C."/>
            <person name="Katzourakis A."/>
            <person name="Burkitt-Gray L."/>
            <person name="Ray D.A."/>
            <person name="Sullivan K.A.M."/>
            <person name="Roscito J.G."/>
            <person name="Kirilenko B.M."/>
            <person name="Davalos L.M."/>
            <person name="Corthals A.P."/>
            <person name="Power M.L."/>
            <person name="Jones G."/>
            <person name="Ransome R.D."/>
            <person name="Dechmann D.K.N."/>
            <person name="Locatelli A.G."/>
            <person name="Puechmaille S.J."/>
            <person name="Fedrigo O."/>
            <person name="Jarvis E.D."/>
            <person name="Hiller M."/>
            <person name="Vernes S.C."/>
            <person name="Myers E.W."/>
            <person name="Teeling E.C."/>
        </authorList>
    </citation>
    <scope>NUCLEOTIDE SEQUENCE [LARGE SCALE GENOMIC DNA]</scope>
    <source>
        <strain evidence="2">MMyoMyo1</strain>
        <tissue evidence="2">Flight muscle</tissue>
    </source>
</reference>
<dbReference type="Proteomes" id="UP000527355">
    <property type="component" value="Unassembled WGS sequence"/>
</dbReference>
<feature type="region of interest" description="Disordered" evidence="1">
    <location>
        <begin position="165"/>
        <end position="200"/>
    </location>
</feature>